<dbReference type="EMBL" id="CP022535">
    <property type="protein sequence ID" value="ASP27780.1"/>
    <property type="molecule type" value="Genomic_DNA"/>
</dbReference>
<name>A0A222EMN4_9MOLU</name>
<dbReference type="PANTHER" id="PTHR11079:SF202">
    <property type="entry name" value="TRNA-SPECIFIC ADENOSINE DEAMINASE"/>
    <property type="match status" value="1"/>
</dbReference>
<sequence>MNVIVRVTFELGQDRKVAAIRIQCLVHWLFFIFGEIMQINKIYNLLNKSIEKCKKSKDVPVVSLLYKDEYNFYLGFNTRQKKYEINNHAEINCINKAFKKTRSKNMSEYKLYVNLKPCLMCITTLEQVNIKEVYYWLENDKIDYSRIRSSIIFSKVYNKRQEEFFRNELQNFFKILRG</sequence>
<accession>A0A222EMN4</accession>
<reference evidence="2 3" key="1">
    <citation type="submission" date="2017-07" db="EMBL/GenBank/DDBJ databases">
        <title>Complete genome sequence of Spiroplasma corruscae EC-1 (DSM 19793).</title>
        <authorList>
            <person name="Tsai Y.-M."/>
            <person name="Lo W.-S."/>
            <person name="Kuo C.-H."/>
        </authorList>
    </citation>
    <scope>NUCLEOTIDE SEQUENCE [LARGE SCALE GENOMIC DNA]</scope>
    <source>
        <strain evidence="2 3">EC-1</strain>
    </source>
</reference>
<dbReference type="Gene3D" id="3.40.140.10">
    <property type="entry name" value="Cytidine Deaminase, domain 2"/>
    <property type="match status" value="1"/>
</dbReference>
<dbReference type="AlphaFoldDB" id="A0A222EMN4"/>
<feature type="domain" description="CMP/dCMP-type deaminase" evidence="1">
    <location>
        <begin position="40"/>
        <end position="149"/>
    </location>
</feature>
<organism evidence="2 3">
    <name type="scientific">Spiroplasma corruscae</name>
    <dbReference type="NCBI Taxonomy" id="216934"/>
    <lineage>
        <taxon>Bacteria</taxon>
        <taxon>Bacillati</taxon>
        <taxon>Mycoplasmatota</taxon>
        <taxon>Mollicutes</taxon>
        <taxon>Entomoplasmatales</taxon>
        <taxon>Spiroplasmataceae</taxon>
        <taxon>Spiroplasma</taxon>
    </lineage>
</organism>
<evidence type="ECO:0000259" key="1">
    <source>
        <dbReference type="PROSITE" id="PS51747"/>
    </source>
</evidence>
<keyword evidence="3" id="KW-1185">Reference proteome</keyword>
<dbReference type="PANTHER" id="PTHR11079">
    <property type="entry name" value="CYTOSINE DEAMINASE FAMILY MEMBER"/>
    <property type="match status" value="1"/>
</dbReference>
<evidence type="ECO:0000313" key="2">
    <source>
        <dbReference type="EMBL" id="ASP27780.1"/>
    </source>
</evidence>
<dbReference type="PROSITE" id="PS51747">
    <property type="entry name" value="CYT_DCMP_DEAMINASES_2"/>
    <property type="match status" value="1"/>
</dbReference>
<proteinExistence type="predicted"/>
<gene>
    <name evidence="2" type="primary">tadA</name>
    <name evidence="2" type="ORF">SCORR_v1c00050</name>
</gene>
<dbReference type="InterPro" id="IPR002125">
    <property type="entry name" value="CMP_dCMP_dom"/>
</dbReference>
<dbReference type="Proteomes" id="UP000203229">
    <property type="component" value="Chromosome"/>
</dbReference>
<dbReference type="KEGG" id="scou:SCORR_v1c00050"/>
<dbReference type="GO" id="GO:0052717">
    <property type="term" value="F:tRNA-specific adenosine-34 deaminase activity"/>
    <property type="evidence" value="ECO:0007669"/>
    <property type="project" value="TreeGrafter"/>
</dbReference>
<dbReference type="InterPro" id="IPR016193">
    <property type="entry name" value="Cytidine_deaminase-like"/>
</dbReference>
<dbReference type="Pfam" id="PF00383">
    <property type="entry name" value="dCMP_cyt_deam_1"/>
    <property type="match status" value="1"/>
</dbReference>
<dbReference type="GO" id="GO:0002100">
    <property type="term" value="P:tRNA wobble adenosine to inosine editing"/>
    <property type="evidence" value="ECO:0007669"/>
    <property type="project" value="TreeGrafter"/>
</dbReference>
<protein>
    <submittedName>
        <fullName evidence="2">tRNA-specific adenosine deaminase</fullName>
    </submittedName>
</protein>
<dbReference type="SUPFAM" id="SSF53927">
    <property type="entry name" value="Cytidine deaminase-like"/>
    <property type="match status" value="1"/>
</dbReference>
<evidence type="ECO:0000313" key="3">
    <source>
        <dbReference type="Proteomes" id="UP000203229"/>
    </source>
</evidence>